<evidence type="ECO:0000313" key="1">
    <source>
        <dbReference type="EMBL" id="WOK91713.1"/>
    </source>
</evidence>
<dbReference type="Proteomes" id="UP001327560">
    <property type="component" value="Chromosome 1"/>
</dbReference>
<dbReference type="AlphaFoldDB" id="A0AAQ3JL22"/>
<protein>
    <submittedName>
        <fullName evidence="1">Uncharacterized protein</fullName>
    </submittedName>
</protein>
<proteinExistence type="predicted"/>
<dbReference type="EMBL" id="CP136890">
    <property type="protein sequence ID" value="WOK91713.1"/>
    <property type="molecule type" value="Genomic_DNA"/>
</dbReference>
<organism evidence="1 2">
    <name type="scientific">Canna indica</name>
    <name type="common">Indian-shot</name>
    <dbReference type="NCBI Taxonomy" id="4628"/>
    <lineage>
        <taxon>Eukaryota</taxon>
        <taxon>Viridiplantae</taxon>
        <taxon>Streptophyta</taxon>
        <taxon>Embryophyta</taxon>
        <taxon>Tracheophyta</taxon>
        <taxon>Spermatophyta</taxon>
        <taxon>Magnoliopsida</taxon>
        <taxon>Liliopsida</taxon>
        <taxon>Zingiberales</taxon>
        <taxon>Cannaceae</taxon>
        <taxon>Canna</taxon>
    </lineage>
</organism>
<keyword evidence="2" id="KW-1185">Reference proteome</keyword>
<sequence>MQIFTIVRTHGNPMWFTVNLRSGCVVTNSTAFLHKLLLNYFLVRKEQMIRRGAEALIDLPNGQVLVCSLNERLLNSCLVGNNVYYLAGRKTSSCNTCYTILCISNKF</sequence>
<name>A0AAQ3JL22_9LILI</name>
<reference evidence="1 2" key="1">
    <citation type="submission" date="2023-10" db="EMBL/GenBank/DDBJ databases">
        <title>Chromosome-scale genome assembly provides insights into flower coloration mechanisms of Canna indica.</title>
        <authorList>
            <person name="Li C."/>
        </authorList>
    </citation>
    <scope>NUCLEOTIDE SEQUENCE [LARGE SCALE GENOMIC DNA]</scope>
    <source>
        <tissue evidence="1">Flower</tissue>
    </source>
</reference>
<accession>A0AAQ3JL22</accession>
<evidence type="ECO:0000313" key="2">
    <source>
        <dbReference type="Proteomes" id="UP001327560"/>
    </source>
</evidence>
<gene>
    <name evidence="1" type="ORF">Cni_G00404</name>
</gene>